<dbReference type="AlphaFoldDB" id="A0A3S4UWJ8"/>
<evidence type="ECO:0000313" key="1">
    <source>
        <dbReference type="EMBL" id="VEG27004.1"/>
    </source>
</evidence>
<gene>
    <name evidence="1" type="ORF">NCTC11636_00821</name>
</gene>
<sequence>MDRERRPWNSVARKYGGTSTEAYSSGVSSRCSEVLMSQARFAFPASSTVNTMTSCWV</sequence>
<protein>
    <submittedName>
        <fullName evidence="1">Uncharacterized protein</fullName>
    </submittedName>
</protein>
<evidence type="ECO:0000313" key="2">
    <source>
        <dbReference type="Proteomes" id="UP000266895"/>
    </source>
</evidence>
<proteinExistence type="predicted"/>
<name>A0A3S4UWJ8_9ACTO</name>
<reference evidence="1 2" key="1">
    <citation type="submission" date="2018-12" db="EMBL/GenBank/DDBJ databases">
        <authorList>
            <consortium name="Pathogen Informatics"/>
        </authorList>
    </citation>
    <scope>NUCLEOTIDE SEQUENCE [LARGE SCALE GENOMIC DNA]</scope>
    <source>
        <strain evidence="1 2">NCTC11636</strain>
    </source>
</reference>
<organism evidence="1 2">
    <name type="scientific">Actinomyces howellii</name>
    <dbReference type="NCBI Taxonomy" id="52771"/>
    <lineage>
        <taxon>Bacteria</taxon>
        <taxon>Bacillati</taxon>
        <taxon>Actinomycetota</taxon>
        <taxon>Actinomycetes</taxon>
        <taxon>Actinomycetales</taxon>
        <taxon>Actinomycetaceae</taxon>
        <taxon>Actinomyces</taxon>
    </lineage>
</organism>
<keyword evidence="2" id="KW-1185">Reference proteome</keyword>
<dbReference type="Proteomes" id="UP000266895">
    <property type="component" value="Chromosome"/>
</dbReference>
<dbReference type="KEGG" id="ahw:NCTC11636_00821"/>
<dbReference type="EMBL" id="LR134350">
    <property type="protein sequence ID" value="VEG27004.1"/>
    <property type="molecule type" value="Genomic_DNA"/>
</dbReference>
<accession>A0A3S4UWJ8</accession>